<dbReference type="Gene3D" id="6.10.280.50">
    <property type="match status" value="1"/>
</dbReference>
<dbReference type="InterPro" id="IPR007420">
    <property type="entry name" value="DUF465"/>
</dbReference>
<organism evidence="1 2">
    <name type="scientific">Allopseudospirillum japonicum</name>
    <dbReference type="NCBI Taxonomy" id="64971"/>
    <lineage>
        <taxon>Bacteria</taxon>
        <taxon>Pseudomonadati</taxon>
        <taxon>Pseudomonadota</taxon>
        <taxon>Gammaproteobacteria</taxon>
        <taxon>Oceanospirillales</taxon>
        <taxon>Oceanospirillaceae</taxon>
        <taxon>Allopseudospirillum</taxon>
    </lineage>
</organism>
<dbReference type="Pfam" id="PF04325">
    <property type="entry name" value="DUF465"/>
    <property type="match status" value="1"/>
</dbReference>
<name>A0A1H6UE99_9GAMM</name>
<dbReference type="STRING" id="64971.SAMN05421831_1142"/>
<dbReference type="RefSeq" id="WP_093311811.1">
    <property type="nucleotide sequence ID" value="NZ_FNYH01000014.1"/>
</dbReference>
<dbReference type="InterPro" id="IPR038444">
    <property type="entry name" value="DUF465_sf"/>
</dbReference>
<dbReference type="Proteomes" id="UP000242999">
    <property type="component" value="Unassembled WGS sequence"/>
</dbReference>
<evidence type="ECO:0008006" key="3">
    <source>
        <dbReference type="Google" id="ProtNLM"/>
    </source>
</evidence>
<dbReference type="AlphaFoldDB" id="A0A1H6UE99"/>
<protein>
    <recommendedName>
        <fullName evidence="3">GTP-binding protein</fullName>
    </recommendedName>
</protein>
<dbReference type="EMBL" id="FNYH01000014">
    <property type="protein sequence ID" value="SEI86485.1"/>
    <property type="molecule type" value="Genomic_DNA"/>
</dbReference>
<dbReference type="OrthoDB" id="1263265at2"/>
<accession>A0A1H6UE99</accession>
<keyword evidence="2" id="KW-1185">Reference proteome</keyword>
<gene>
    <name evidence="1" type="ORF">SAMN05421831_1142</name>
</gene>
<proteinExistence type="predicted"/>
<evidence type="ECO:0000313" key="1">
    <source>
        <dbReference type="EMBL" id="SEI86485.1"/>
    </source>
</evidence>
<sequence length="78" mass="9352">MLENHNLVNEFPEYRDKIHDLKMADAHFARLFNEYHQVDREVHRIEVGAENPSDVYTEDLKKKRLLLKDQLYAILQDA</sequence>
<evidence type="ECO:0000313" key="2">
    <source>
        <dbReference type="Proteomes" id="UP000242999"/>
    </source>
</evidence>
<reference evidence="2" key="1">
    <citation type="submission" date="2016-10" db="EMBL/GenBank/DDBJ databases">
        <authorList>
            <person name="Varghese N."/>
            <person name="Submissions S."/>
        </authorList>
    </citation>
    <scope>NUCLEOTIDE SEQUENCE [LARGE SCALE GENOMIC DNA]</scope>
    <source>
        <strain evidence="2">DSM 7165</strain>
    </source>
</reference>